<keyword evidence="5" id="KW-0472">Membrane</keyword>
<dbReference type="PROSITE" id="PS51257">
    <property type="entry name" value="PROKAR_LIPOPROTEIN"/>
    <property type="match status" value="1"/>
</dbReference>
<sequence>MQTLKKIATTSAVAALAIGMAACGSNSTSGSSPSGTATGTGTGTAGASSLKVGMAYDVGGRGDHSFNDSAAAGLDEAEKKFGITPTEVTANSTDNDATRVQRLQQLAQNGNKAIVAVGFSYAAAVGKVAKQFPNVDFAIIDDASDASKGDNIDQITFTEQEGSFLAGVAAASTSKSGHIGFVGGVQNALIQKFQAGYQAGAKYVNPNVKIDVTYLTQPPDFSGFADPAKGKTAATGMFQNGADVVYAAAGKSGDGVFQAAKAAGAGHWAIGVDSDQALTADASVRDVILTSMVKGVNVGVFNFLTRVHDGTFKGGNTVYGLKDKGVYLSTTGGHIDGLKDKLAEVEAKITSGEIKVPSTV</sequence>
<dbReference type="PANTHER" id="PTHR34296:SF2">
    <property type="entry name" value="ABC TRANSPORTER GUANOSINE-BINDING PROTEIN NUPN"/>
    <property type="match status" value="1"/>
</dbReference>
<reference evidence="11" key="1">
    <citation type="submission" date="2016-10" db="EMBL/GenBank/DDBJ databases">
        <authorList>
            <person name="Varghese N."/>
            <person name="Submissions S."/>
        </authorList>
    </citation>
    <scope>NUCLEOTIDE SEQUENCE [LARGE SCALE GENOMIC DNA]</scope>
    <source>
        <strain evidence="11">DSM 22951</strain>
    </source>
</reference>
<evidence type="ECO:0000256" key="5">
    <source>
        <dbReference type="ARBA" id="ARBA00023136"/>
    </source>
</evidence>
<dbReference type="SUPFAM" id="SSF53822">
    <property type="entry name" value="Periplasmic binding protein-like I"/>
    <property type="match status" value="1"/>
</dbReference>
<protein>
    <submittedName>
        <fullName evidence="10">Basic membrane protein A</fullName>
    </submittedName>
</protein>
<evidence type="ECO:0000256" key="1">
    <source>
        <dbReference type="ARBA" id="ARBA00004193"/>
    </source>
</evidence>
<dbReference type="AlphaFoldDB" id="A0A2Y9C1U0"/>
<keyword evidence="11" id="KW-1185">Reference proteome</keyword>
<keyword evidence="4 8" id="KW-0732">Signal</keyword>
<gene>
    <name evidence="10" type="ORF">SAMN04489750_2255</name>
</gene>
<proteinExistence type="inferred from homology"/>
<keyword evidence="6" id="KW-0449">Lipoprotein</keyword>
<dbReference type="Gene3D" id="3.40.50.2300">
    <property type="match status" value="2"/>
</dbReference>
<dbReference type="RefSeq" id="WP_245934095.1">
    <property type="nucleotide sequence ID" value="NZ_QGDN01000001.1"/>
</dbReference>
<evidence type="ECO:0000256" key="6">
    <source>
        <dbReference type="ARBA" id="ARBA00023288"/>
    </source>
</evidence>
<evidence type="ECO:0000256" key="2">
    <source>
        <dbReference type="ARBA" id="ARBA00008610"/>
    </source>
</evidence>
<dbReference type="CDD" id="cd06354">
    <property type="entry name" value="PBP1_PrnA-like"/>
    <property type="match status" value="1"/>
</dbReference>
<evidence type="ECO:0000256" key="7">
    <source>
        <dbReference type="SAM" id="MobiDB-lite"/>
    </source>
</evidence>
<evidence type="ECO:0000259" key="9">
    <source>
        <dbReference type="Pfam" id="PF02608"/>
    </source>
</evidence>
<evidence type="ECO:0000256" key="3">
    <source>
        <dbReference type="ARBA" id="ARBA00022475"/>
    </source>
</evidence>
<evidence type="ECO:0000256" key="8">
    <source>
        <dbReference type="SAM" id="SignalP"/>
    </source>
</evidence>
<dbReference type="Pfam" id="PF02608">
    <property type="entry name" value="Bmp"/>
    <property type="match status" value="1"/>
</dbReference>
<dbReference type="GO" id="GO:0005886">
    <property type="term" value="C:plasma membrane"/>
    <property type="evidence" value="ECO:0007669"/>
    <property type="project" value="UniProtKB-SubCell"/>
</dbReference>
<keyword evidence="3" id="KW-1003">Cell membrane</keyword>
<dbReference type="InterPro" id="IPR028082">
    <property type="entry name" value="Peripla_BP_I"/>
</dbReference>
<feature type="region of interest" description="Disordered" evidence="7">
    <location>
        <begin position="26"/>
        <end position="46"/>
    </location>
</feature>
<evidence type="ECO:0000313" key="10">
    <source>
        <dbReference type="EMBL" id="SSA34923.1"/>
    </source>
</evidence>
<evidence type="ECO:0000313" key="11">
    <source>
        <dbReference type="Proteomes" id="UP000250028"/>
    </source>
</evidence>
<feature type="compositionally biased region" description="Low complexity" evidence="7">
    <location>
        <begin position="26"/>
        <end position="37"/>
    </location>
</feature>
<organism evidence="10 11">
    <name type="scientific">Branchiibius hedensis</name>
    <dbReference type="NCBI Taxonomy" id="672460"/>
    <lineage>
        <taxon>Bacteria</taxon>
        <taxon>Bacillati</taxon>
        <taxon>Actinomycetota</taxon>
        <taxon>Actinomycetes</taxon>
        <taxon>Micrococcales</taxon>
        <taxon>Dermacoccaceae</taxon>
        <taxon>Branchiibius</taxon>
    </lineage>
</organism>
<dbReference type="EMBL" id="UESZ01000001">
    <property type="protein sequence ID" value="SSA34923.1"/>
    <property type="molecule type" value="Genomic_DNA"/>
</dbReference>
<dbReference type="InterPro" id="IPR050957">
    <property type="entry name" value="BMP_lipoprotein"/>
</dbReference>
<name>A0A2Y9C1U0_9MICO</name>
<dbReference type="PANTHER" id="PTHR34296">
    <property type="entry name" value="TRANSCRIPTIONAL ACTIVATOR PROTEIN MED"/>
    <property type="match status" value="1"/>
</dbReference>
<comment type="subcellular location">
    <subcellularLocation>
        <location evidence="1">Cell membrane</location>
        <topology evidence="1">Lipid-anchor</topology>
    </subcellularLocation>
</comment>
<dbReference type="InterPro" id="IPR003760">
    <property type="entry name" value="PnrA-like"/>
</dbReference>
<feature type="chain" id="PRO_5038793083" evidence="8">
    <location>
        <begin position="22"/>
        <end position="360"/>
    </location>
</feature>
<evidence type="ECO:0000256" key="4">
    <source>
        <dbReference type="ARBA" id="ARBA00022729"/>
    </source>
</evidence>
<feature type="signal peptide" evidence="8">
    <location>
        <begin position="1"/>
        <end position="21"/>
    </location>
</feature>
<accession>A0A2Y9C1U0</accession>
<feature type="domain" description="ABC transporter substrate-binding protein PnrA-like" evidence="9">
    <location>
        <begin position="52"/>
        <end position="358"/>
    </location>
</feature>
<dbReference type="Proteomes" id="UP000250028">
    <property type="component" value="Unassembled WGS sequence"/>
</dbReference>
<comment type="similarity">
    <text evidence="2">Belongs to the BMP lipoprotein family.</text>
</comment>